<sequence length="70" mass="7829">MCRPTASSTMTCARRRALCRLSSTASAGGFKHLLIMKFMDRVISSPRSAERKLSIWGSPWLLRKTTLQDG</sequence>
<protein>
    <submittedName>
        <fullName evidence="1">Uncharacterized protein</fullName>
    </submittedName>
</protein>
<dbReference type="AlphaFoldDB" id="A0A2T7EK78"/>
<reference evidence="1 2" key="1">
    <citation type="submission" date="2018-04" db="EMBL/GenBank/DDBJ databases">
        <title>WGS assembly of Panicum hallii var. hallii HAL2.</title>
        <authorList>
            <person name="Lovell J."/>
            <person name="Jenkins J."/>
            <person name="Lowry D."/>
            <person name="Mamidi S."/>
            <person name="Sreedasyam A."/>
            <person name="Weng X."/>
            <person name="Barry K."/>
            <person name="Bonette J."/>
            <person name="Campitelli B."/>
            <person name="Daum C."/>
            <person name="Gordon S."/>
            <person name="Gould B."/>
            <person name="Lipzen A."/>
            <person name="MacQueen A."/>
            <person name="Palacio-Mejia J."/>
            <person name="Plott C."/>
            <person name="Shakirov E."/>
            <person name="Shu S."/>
            <person name="Yoshinaga Y."/>
            <person name="Zane M."/>
            <person name="Rokhsar D."/>
            <person name="Grimwood J."/>
            <person name="Schmutz J."/>
            <person name="Juenger T."/>
        </authorList>
    </citation>
    <scope>NUCLEOTIDE SEQUENCE [LARGE SCALE GENOMIC DNA]</scope>
    <source>
        <strain evidence="2">cv. HAL2</strain>
    </source>
</reference>
<organism evidence="1 2">
    <name type="scientific">Panicum hallii var. hallii</name>
    <dbReference type="NCBI Taxonomy" id="1504633"/>
    <lineage>
        <taxon>Eukaryota</taxon>
        <taxon>Viridiplantae</taxon>
        <taxon>Streptophyta</taxon>
        <taxon>Embryophyta</taxon>
        <taxon>Tracheophyta</taxon>
        <taxon>Spermatophyta</taxon>
        <taxon>Magnoliopsida</taxon>
        <taxon>Liliopsida</taxon>
        <taxon>Poales</taxon>
        <taxon>Poaceae</taxon>
        <taxon>PACMAD clade</taxon>
        <taxon>Panicoideae</taxon>
        <taxon>Panicodae</taxon>
        <taxon>Paniceae</taxon>
        <taxon>Panicinae</taxon>
        <taxon>Panicum</taxon>
        <taxon>Panicum sect. Panicum</taxon>
    </lineage>
</organism>
<dbReference type="OrthoDB" id="709008at2759"/>
<dbReference type="Proteomes" id="UP000244336">
    <property type="component" value="Chromosome 2"/>
</dbReference>
<proteinExistence type="predicted"/>
<evidence type="ECO:0000313" key="2">
    <source>
        <dbReference type="Proteomes" id="UP000244336"/>
    </source>
</evidence>
<keyword evidence="2" id="KW-1185">Reference proteome</keyword>
<dbReference type="EMBL" id="CM009750">
    <property type="protein sequence ID" value="PUZ68246.1"/>
    <property type="molecule type" value="Genomic_DNA"/>
</dbReference>
<evidence type="ECO:0000313" key="1">
    <source>
        <dbReference type="EMBL" id="PUZ68246.1"/>
    </source>
</evidence>
<dbReference type="Gramene" id="PUZ68246">
    <property type="protein sequence ID" value="PUZ68246"/>
    <property type="gene ID" value="GQ55_2G010500"/>
</dbReference>
<name>A0A2T7EK78_9POAL</name>
<gene>
    <name evidence="1" type="ORF">GQ55_2G010500</name>
</gene>
<accession>A0A2T7EK78</accession>